<dbReference type="EMBL" id="KQ459564">
    <property type="protein sequence ID" value="KPI99655.1"/>
    <property type="molecule type" value="Genomic_DNA"/>
</dbReference>
<dbReference type="PANTHER" id="PTHR15818:SF2">
    <property type="entry name" value="G-PATCH DOMAIN AND KOW MOTIFS-CONTAINING PROTEIN"/>
    <property type="match status" value="1"/>
</dbReference>
<feature type="compositionally biased region" description="Basic and acidic residues" evidence="3">
    <location>
        <begin position="339"/>
        <end position="352"/>
    </location>
</feature>
<keyword evidence="2" id="KW-0539">Nucleus</keyword>
<keyword evidence="6" id="KW-1185">Reference proteome</keyword>
<feature type="region of interest" description="Disordered" evidence="3">
    <location>
        <begin position="282"/>
        <end position="420"/>
    </location>
</feature>
<feature type="compositionally biased region" description="Basic and acidic residues" evidence="3">
    <location>
        <begin position="372"/>
        <end position="395"/>
    </location>
</feature>
<protein>
    <submittedName>
        <fullName evidence="5">G patch domain and KOW motifs-containing protein</fullName>
    </submittedName>
</protein>
<proteinExistence type="predicted"/>
<dbReference type="AlphaFoldDB" id="A0A194Q8C2"/>
<dbReference type="Pfam" id="PF12656">
    <property type="entry name" value="G-patch_2"/>
    <property type="match status" value="1"/>
</dbReference>
<evidence type="ECO:0000256" key="2">
    <source>
        <dbReference type="ARBA" id="ARBA00023242"/>
    </source>
</evidence>
<accession>A0A194Q8C2</accession>
<dbReference type="InterPro" id="IPR041993">
    <property type="entry name" value="GPKOW_KOW1"/>
</dbReference>
<dbReference type="SUPFAM" id="SSF50104">
    <property type="entry name" value="Translation proteins SH3-like domain"/>
    <property type="match status" value="1"/>
</dbReference>
<name>A0A194Q8C2_PAPXU</name>
<sequence length="521" mass="59563">METKKISFGFLKTKKQEKPVIAEQREYIESVEENAIKIIGKEVVQESEPLIIPMKPNTLITAERLKEIAEKVESSINEPEITQAPETQNETKQNETLDQMAVRELLQEAKQEKKQEVQSLKILVPPTPVIDGQKESSLDDYEAVPIREFGMAMLRGMGWTPGKETSKYKLPNLRPKGLGLGADKVMKDNQKNVAKDNDKDLAIVKNACVKITAGKFNGCYGKVVSLDEDNGRVMVNIPVKKETVSLSEFMMQPVTKSEYEKQAKVINADSYEAYKKNEFNQKTSKHELIKNESSSSNKSKDKGRKDIKNEDDGYHKKNEYANGRSKEKNRQYDSSNSEDDIRQKKIERKRYSSNESLSSDSDRRKKKNKHHSSSDSEDYKRHKSSSRKEKKDIDKKRKGKKKKRDRDRSPSHQYLTMIQDSEAAALAERIEAFKSDPEKLQQATEFVELLIKQAEKEAGLKQKEKDRNKFEGHDSGVGNIRRRLGRARVFVVRVFDALCHCTQTAAAAARTTARNNPFNKR</sequence>
<dbReference type="STRING" id="66420.A0A194Q8C2"/>
<evidence type="ECO:0000313" key="6">
    <source>
        <dbReference type="Proteomes" id="UP000053268"/>
    </source>
</evidence>
<comment type="subcellular location">
    <subcellularLocation>
        <location evidence="1">Nucleus</location>
    </subcellularLocation>
</comment>
<feature type="compositionally biased region" description="Basic residues" evidence="3">
    <location>
        <begin position="396"/>
        <end position="405"/>
    </location>
</feature>
<evidence type="ECO:0000313" key="5">
    <source>
        <dbReference type="EMBL" id="KPI99655.1"/>
    </source>
</evidence>
<evidence type="ECO:0000259" key="4">
    <source>
        <dbReference type="Pfam" id="PF12656"/>
    </source>
</evidence>
<dbReference type="InterPro" id="IPR045166">
    <property type="entry name" value="Spp2-like"/>
</dbReference>
<organism evidence="5 6">
    <name type="scientific">Papilio xuthus</name>
    <name type="common">Asian swallowtail butterfly</name>
    <dbReference type="NCBI Taxonomy" id="66420"/>
    <lineage>
        <taxon>Eukaryota</taxon>
        <taxon>Metazoa</taxon>
        <taxon>Ecdysozoa</taxon>
        <taxon>Arthropoda</taxon>
        <taxon>Hexapoda</taxon>
        <taxon>Insecta</taxon>
        <taxon>Pterygota</taxon>
        <taxon>Neoptera</taxon>
        <taxon>Endopterygota</taxon>
        <taxon>Lepidoptera</taxon>
        <taxon>Glossata</taxon>
        <taxon>Ditrysia</taxon>
        <taxon>Papilionoidea</taxon>
        <taxon>Papilionidae</taxon>
        <taxon>Papilioninae</taxon>
        <taxon>Papilio</taxon>
    </lineage>
</organism>
<evidence type="ECO:0000256" key="3">
    <source>
        <dbReference type="SAM" id="MobiDB-lite"/>
    </source>
</evidence>
<dbReference type="InterPro" id="IPR008991">
    <property type="entry name" value="Translation_prot_SH3-like_sf"/>
</dbReference>
<evidence type="ECO:0000256" key="1">
    <source>
        <dbReference type="ARBA" id="ARBA00004123"/>
    </source>
</evidence>
<gene>
    <name evidence="5" type="ORF">RR46_02569</name>
</gene>
<dbReference type="Proteomes" id="UP000053268">
    <property type="component" value="Unassembled WGS sequence"/>
</dbReference>
<dbReference type="GO" id="GO:0000398">
    <property type="term" value="P:mRNA splicing, via spliceosome"/>
    <property type="evidence" value="ECO:0007669"/>
    <property type="project" value="InterPro"/>
</dbReference>
<feature type="domain" description="Spp2/MOS2 G-patch" evidence="4">
    <location>
        <begin position="134"/>
        <end position="185"/>
    </location>
</feature>
<dbReference type="PANTHER" id="PTHR15818">
    <property type="entry name" value="G PATCH AND KOW-CONTAINING"/>
    <property type="match status" value="1"/>
</dbReference>
<dbReference type="CDD" id="cd13152">
    <property type="entry name" value="KOW_GPKOW_A"/>
    <property type="match status" value="1"/>
</dbReference>
<dbReference type="InterPro" id="IPR026822">
    <property type="entry name" value="Spp2/MOS2_G-patch"/>
</dbReference>
<reference evidence="5 6" key="1">
    <citation type="journal article" date="2015" name="Nat. Commun.">
        <title>Outbred genome sequencing and CRISPR/Cas9 gene editing in butterflies.</title>
        <authorList>
            <person name="Li X."/>
            <person name="Fan D."/>
            <person name="Zhang W."/>
            <person name="Liu G."/>
            <person name="Zhang L."/>
            <person name="Zhao L."/>
            <person name="Fang X."/>
            <person name="Chen L."/>
            <person name="Dong Y."/>
            <person name="Chen Y."/>
            <person name="Ding Y."/>
            <person name="Zhao R."/>
            <person name="Feng M."/>
            <person name="Zhu Y."/>
            <person name="Feng Y."/>
            <person name="Jiang X."/>
            <person name="Zhu D."/>
            <person name="Xiang H."/>
            <person name="Feng X."/>
            <person name="Li S."/>
            <person name="Wang J."/>
            <person name="Zhang G."/>
            <person name="Kronforst M.R."/>
            <person name="Wang W."/>
        </authorList>
    </citation>
    <scope>NUCLEOTIDE SEQUENCE [LARGE SCALE GENOMIC DNA]</scope>
    <source>
        <strain evidence="5">Ya'a_city_454_Px</strain>
        <tissue evidence="5">Whole body</tissue>
    </source>
</reference>
<feature type="compositionally biased region" description="Basic and acidic residues" evidence="3">
    <location>
        <begin position="298"/>
        <end position="331"/>
    </location>
</feature>
<dbReference type="GO" id="GO:0005681">
    <property type="term" value="C:spliceosomal complex"/>
    <property type="evidence" value="ECO:0007669"/>
    <property type="project" value="TreeGrafter"/>
</dbReference>